<dbReference type="EMBL" id="QJKJ01003351">
    <property type="protein sequence ID" value="RDX98873.1"/>
    <property type="molecule type" value="Genomic_DNA"/>
</dbReference>
<gene>
    <name evidence="1" type="ORF">CR513_18158</name>
</gene>
<reference evidence="1" key="1">
    <citation type="submission" date="2018-05" db="EMBL/GenBank/DDBJ databases">
        <title>Draft genome of Mucuna pruriens seed.</title>
        <authorList>
            <person name="Nnadi N.E."/>
            <person name="Vos R."/>
            <person name="Hasami M.H."/>
            <person name="Devisetty U.K."/>
            <person name="Aguiy J.C."/>
        </authorList>
    </citation>
    <scope>NUCLEOTIDE SEQUENCE [LARGE SCALE GENOMIC DNA]</scope>
    <source>
        <strain evidence="1">JCA_2017</strain>
    </source>
</reference>
<keyword evidence="2" id="KW-1185">Reference proteome</keyword>
<protein>
    <submittedName>
        <fullName evidence="1">Uncharacterized protein</fullName>
    </submittedName>
</protein>
<dbReference type="AlphaFoldDB" id="A0A371H874"/>
<name>A0A371H874_MUCPR</name>
<comment type="caution">
    <text evidence="1">The sequence shown here is derived from an EMBL/GenBank/DDBJ whole genome shotgun (WGS) entry which is preliminary data.</text>
</comment>
<organism evidence="1 2">
    <name type="scientific">Mucuna pruriens</name>
    <name type="common">Velvet bean</name>
    <name type="synonym">Dolichos pruriens</name>
    <dbReference type="NCBI Taxonomy" id="157652"/>
    <lineage>
        <taxon>Eukaryota</taxon>
        <taxon>Viridiplantae</taxon>
        <taxon>Streptophyta</taxon>
        <taxon>Embryophyta</taxon>
        <taxon>Tracheophyta</taxon>
        <taxon>Spermatophyta</taxon>
        <taxon>Magnoliopsida</taxon>
        <taxon>eudicotyledons</taxon>
        <taxon>Gunneridae</taxon>
        <taxon>Pentapetalae</taxon>
        <taxon>rosids</taxon>
        <taxon>fabids</taxon>
        <taxon>Fabales</taxon>
        <taxon>Fabaceae</taxon>
        <taxon>Papilionoideae</taxon>
        <taxon>50 kb inversion clade</taxon>
        <taxon>NPAAA clade</taxon>
        <taxon>indigoferoid/millettioid clade</taxon>
        <taxon>Phaseoleae</taxon>
        <taxon>Mucuna</taxon>
    </lineage>
</organism>
<proteinExistence type="predicted"/>
<sequence>MSVVSQLMHDPREKHLQNPIIFESKYKKIIIQKRKHIIHGSVYKCKLFESVYRTGVICEVLWIKIILDDLKINIVDNLVQHDKTKNIEIDILIVCSFSRLKRLSNN</sequence>
<feature type="non-terminal residue" evidence="1">
    <location>
        <position position="1"/>
    </location>
</feature>
<dbReference type="Proteomes" id="UP000257109">
    <property type="component" value="Unassembled WGS sequence"/>
</dbReference>
<evidence type="ECO:0000313" key="2">
    <source>
        <dbReference type="Proteomes" id="UP000257109"/>
    </source>
</evidence>
<accession>A0A371H874</accession>
<evidence type="ECO:0000313" key="1">
    <source>
        <dbReference type="EMBL" id="RDX98873.1"/>
    </source>
</evidence>